<dbReference type="CDD" id="cd00167">
    <property type="entry name" value="SANT"/>
    <property type="match status" value="2"/>
</dbReference>
<feature type="region of interest" description="Disordered" evidence="7">
    <location>
        <begin position="172"/>
        <end position="194"/>
    </location>
</feature>
<dbReference type="InterPro" id="IPR017930">
    <property type="entry name" value="Myb_dom"/>
</dbReference>
<feature type="region of interest" description="Disordered" evidence="7">
    <location>
        <begin position="222"/>
        <end position="246"/>
    </location>
</feature>
<dbReference type="InterPro" id="IPR009057">
    <property type="entry name" value="Homeodomain-like_sf"/>
</dbReference>
<evidence type="ECO:0000256" key="2">
    <source>
        <dbReference type="ARBA" id="ARBA00022737"/>
    </source>
</evidence>
<evidence type="ECO:0000256" key="7">
    <source>
        <dbReference type="SAM" id="MobiDB-lite"/>
    </source>
</evidence>
<evidence type="ECO:0000256" key="4">
    <source>
        <dbReference type="ARBA" id="ARBA00023125"/>
    </source>
</evidence>
<dbReference type="InterPro" id="IPR001005">
    <property type="entry name" value="SANT/Myb"/>
</dbReference>
<evidence type="ECO:0000256" key="5">
    <source>
        <dbReference type="ARBA" id="ARBA00023163"/>
    </source>
</evidence>
<dbReference type="SMART" id="SM00717">
    <property type="entry name" value="SANT"/>
    <property type="match status" value="2"/>
</dbReference>
<dbReference type="AlphaFoldDB" id="A0AAD8KKZ5"/>
<dbReference type="InterPro" id="IPR051953">
    <property type="entry name" value="Plant_SW-associated_TFs"/>
</dbReference>
<feature type="domain" description="Myb-like" evidence="8">
    <location>
        <begin position="63"/>
        <end position="115"/>
    </location>
</feature>
<keyword evidence="6" id="KW-0539">Nucleus</keyword>
<gene>
    <name evidence="10" type="ORF">QVD17_18350</name>
</gene>
<dbReference type="PROSITE" id="PS51294">
    <property type="entry name" value="HTH_MYB"/>
    <property type="match status" value="2"/>
</dbReference>
<evidence type="ECO:0000313" key="10">
    <source>
        <dbReference type="EMBL" id="KAK1423056.1"/>
    </source>
</evidence>
<evidence type="ECO:0000256" key="6">
    <source>
        <dbReference type="ARBA" id="ARBA00023242"/>
    </source>
</evidence>
<feature type="domain" description="HTH myb-type" evidence="9">
    <location>
        <begin position="63"/>
        <end position="115"/>
    </location>
</feature>
<proteinExistence type="predicted"/>
<dbReference type="Gene3D" id="1.10.10.60">
    <property type="entry name" value="Homeodomain-like"/>
    <property type="match status" value="2"/>
</dbReference>
<evidence type="ECO:0000259" key="8">
    <source>
        <dbReference type="PROSITE" id="PS50090"/>
    </source>
</evidence>
<name>A0AAD8KKZ5_TARER</name>
<organism evidence="10 11">
    <name type="scientific">Tagetes erecta</name>
    <name type="common">African marigold</name>
    <dbReference type="NCBI Taxonomy" id="13708"/>
    <lineage>
        <taxon>Eukaryota</taxon>
        <taxon>Viridiplantae</taxon>
        <taxon>Streptophyta</taxon>
        <taxon>Embryophyta</taxon>
        <taxon>Tracheophyta</taxon>
        <taxon>Spermatophyta</taxon>
        <taxon>Magnoliopsida</taxon>
        <taxon>eudicotyledons</taxon>
        <taxon>Gunneridae</taxon>
        <taxon>Pentapetalae</taxon>
        <taxon>asterids</taxon>
        <taxon>campanulids</taxon>
        <taxon>Asterales</taxon>
        <taxon>Asteraceae</taxon>
        <taxon>Asteroideae</taxon>
        <taxon>Heliantheae alliance</taxon>
        <taxon>Tageteae</taxon>
        <taxon>Tagetes</taxon>
    </lineage>
</organism>
<keyword evidence="3" id="KW-0805">Transcription regulation</keyword>
<dbReference type="GO" id="GO:0005634">
    <property type="term" value="C:nucleus"/>
    <property type="evidence" value="ECO:0007669"/>
    <property type="project" value="UniProtKB-SubCell"/>
</dbReference>
<keyword evidence="2" id="KW-0677">Repeat</keyword>
<evidence type="ECO:0000313" key="11">
    <source>
        <dbReference type="Proteomes" id="UP001229421"/>
    </source>
</evidence>
<dbReference type="PANTHER" id="PTHR47997">
    <property type="entry name" value="MYB DOMAIN PROTEIN 55"/>
    <property type="match status" value="1"/>
</dbReference>
<dbReference type="EMBL" id="JAUHHV010000005">
    <property type="protein sequence ID" value="KAK1423056.1"/>
    <property type="molecule type" value="Genomic_DNA"/>
</dbReference>
<dbReference type="PANTHER" id="PTHR47997:SF28">
    <property type="entry name" value="TRANSCRIPTION FACTOR MYB15-LIKE"/>
    <property type="match status" value="1"/>
</dbReference>
<dbReference type="FunFam" id="1.10.10.60:FF:000001">
    <property type="entry name" value="MYB-related transcription factor"/>
    <property type="match status" value="1"/>
</dbReference>
<dbReference type="SUPFAM" id="SSF46689">
    <property type="entry name" value="Homeodomain-like"/>
    <property type="match status" value="1"/>
</dbReference>
<feature type="domain" description="Myb-like" evidence="8">
    <location>
        <begin position="116"/>
        <end position="166"/>
    </location>
</feature>
<accession>A0AAD8KKZ5</accession>
<comment type="subcellular location">
    <subcellularLocation>
        <location evidence="1">Nucleus</location>
    </subcellularLocation>
</comment>
<dbReference type="Pfam" id="PF00249">
    <property type="entry name" value="Myb_DNA-binding"/>
    <property type="match status" value="2"/>
</dbReference>
<evidence type="ECO:0000256" key="3">
    <source>
        <dbReference type="ARBA" id="ARBA00023015"/>
    </source>
</evidence>
<comment type="caution">
    <text evidence="10">The sequence shown here is derived from an EMBL/GenBank/DDBJ whole genome shotgun (WGS) entry which is preliminary data.</text>
</comment>
<feature type="domain" description="HTH myb-type" evidence="9">
    <location>
        <begin position="116"/>
        <end position="170"/>
    </location>
</feature>
<protein>
    <submittedName>
        <fullName evidence="10">Uncharacterized protein</fullName>
    </submittedName>
</protein>
<sequence>MVIQEAERMSIPIDIILKLKFLMRLWICKFKSLLTAYGFLHKLNYQQISKLFKAMRTAKGETKTSLKKGAWSAEEDRKLIAYINRYGIWNWSHMPKYAGLLRSGKSCRLRWMNYLKPDLKKGSFSDEEEQSILHFHSILGNRWSAIARKLPGRSDNEIKNYWHTNLKKRVTNNPVHKGSKKKETSTPQCFGSHNVEKLDNDNDISNSSIDIDNFLFSWASEDDNSSSSTTPTTEGQQVEFTPDIGSPGTVEDLQCFWRELYTLEDLDLANIIDQEIFVNEIFQDPYDDTIPWSFYNDEQCYDTTPTTII</sequence>
<dbReference type="GO" id="GO:0003677">
    <property type="term" value="F:DNA binding"/>
    <property type="evidence" value="ECO:0007669"/>
    <property type="project" value="UniProtKB-KW"/>
</dbReference>
<keyword evidence="4" id="KW-0238">DNA-binding</keyword>
<keyword evidence="5" id="KW-0804">Transcription</keyword>
<evidence type="ECO:0000256" key="1">
    <source>
        <dbReference type="ARBA" id="ARBA00004123"/>
    </source>
</evidence>
<evidence type="ECO:0000259" key="9">
    <source>
        <dbReference type="PROSITE" id="PS51294"/>
    </source>
</evidence>
<keyword evidence="11" id="KW-1185">Reference proteome</keyword>
<dbReference type="PROSITE" id="PS50090">
    <property type="entry name" value="MYB_LIKE"/>
    <property type="match status" value="2"/>
</dbReference>
<dbReference type="Proteomes" id="UP001229421">
    <property type="component" value="Unassembled WGS sequence"/>
</dbReference>
<reference evidence="10" key="1">
    <citation type="journal article" date="2023" name="bioRxiv">
        <title>Improved chromosome-level genome assembly for marigold (Tagetes erecta).</title>
        <authorList>
            <person name="Jiang F."/>
            <person name="Yuan L."/>
            <person name="Wang S."/>
            <person name="Wang H."/>
            <person name="Xu D."/>
            <person name="Wang A."/>
            <person name="Fan W."/>
        </authorList>
    </citation>
    <scope>NUCLEOTIDE SEQUENCE</scope>
    <source>
        <strain evidence="10">WSJ</strain>
        <tissue evidence="10">Leaf</tissue>
    </source>
</reference>